<dbReference type="PANTHER" id="PTHR43135">
    <property type="entry name" value="ALPHA-D-RIBOSE 1-METHYLPHOSPHONATE 5-TRIPHOSPHATE DIPHOSPHATASE"/>
    <property type="match status" value="1"/>
</dbReference>
<dbReference type="GO" id="GO:0016810">
    <property type="term" value="F:hydrolase activity, acting on carbon-nitrogen (but not peptide) bonds"/>
    <property type="evidence" value="ECO:0007669"/>
    <property type="project" value="InterPro"/>
</dbReference>
<keyword evidence="2" id="KW-1185">Reference proteome</keyword>
<evidence type="ECO:0008006" key="3">
    <source>
        <dbReference type="Google" id="ProtNLM"/>
    </source>
</evidence>
<evidence type="ECO:0000313" key="1">
    <source>
        <dbReference type="EMBL" id="KIL52109.1"/>
    </source>
</evidence>
<organism evidence="1 2">
    <name type="scientific">Jeotgalibacillus soli</name>
    <dbReference type="NCBI Taxonomy" id="889306"/>
    <lineage>
        <taxon>Bacteria</taxon>
        <taxon>Bacillati</taxon>
        <taxon>Bacillota</taxon>
        <taxon>Bacilli</taxon>
        <taxon>Bacillales</taxon>
        <taxon>Caryophanaceae</taxon>
        <taxon>Jeotgalibacillus</taxon>
    </lineage>
</organism>
<protein>
    <recommendedName>
        <fullName evidence="3">Amidohydrolase</fullName>
    </recommendedName>
</protein>
<accession>A0A0C2SDT4</accession>
<dbReference type="Proteomes" id="UP000031938">
    <property type="component" value="Unassembled WGS sequence"/>
</dbReference>
<dbReference type="STRING" id="889306.KP78_04790"/>
<dbReference type="AlphaFoldDB" id="A0A0C2SDT4"/>
<comment type="caution">
    <text evidence="1">The sequence shown here is derived from an EMBL/GenBank/DDBJ whole genome shotgun (WGS) entry which is preliminary data.</text>
</comment>
<reference evidence="1 2" key="1">
    <citation type="submission" date="2015-01" db="EMBL/GenBank/DDBJ databases">
        <title>Genome sequencing of Jeotgalibacillus soli.</title>
        <authorList>
            <person name="Goh K.M."/>
            <person name="Chan K.-G."/>
            <person name="Yaakop A.S."/>
            <person name="Ee R."/>
            <person name="Gan H.M."/>
            <person name="Chan C.S."/>
        </authorList>
    </citation>
    <scope>NUCLEOTIDE SEQUENCE [LARGE SCALE GENOMIC DNA]</scope>
    <source>
        <strain evidence="1 2">P9</strain>
    </source>
</reference>
<dbReference type="SUPFAM" id="SSF51338">
    <property type="entry name" value="Composite domain of metallo-dependent hydrolases"/>
    <property type="match status" value="1"/>
</dbReference>
<dbReference type="RefSeq" id="WP_084219638.1">
    <property type="nucleotide sequence ID" value="NZ_JXRP01000006.1"/>
</dbReference>
<dbReference type="EMBL" id="JXRP01000006">
    <property type="protein sequence ID" value="KIL52109.1"/>
    <property type="molecule type" value="Genomic_DNA"/>
</dbReference>
<evidence type="ECO:0000313" key="2">
    <source>
        <dbReference type="Proteomes" id="UP000031938"/>
    </source>
</evidence>
<dbReference type="PATRIC" id="fig|889306.3.peg.479"/>
<dbReference type="InterPro" id="IPR011059">
    <property type="entry name" value="Metal-dep_hydrolase_composite"/>
</dbReference>
<name>A0A0C2SDT4_9BACL</name>
<proteinExistence type="predicted"/>
<sequence length="86" mass="8929">MIALTNVSGFDGTGKSFEKVTILIENGIFNEISKDLKIPSNATVIDVTGKFVTPGLLNAHTHLGVHAGGVGAPGHDINETSDPMTV</sequence>
<dbReference type="Gene3D" id="2.30.40.10">
    <property type="entry name" value="Urease, subunit C, domain 1"/>
    <property type="match status" value="1"/>
</dbReference>
<dbReference type="InterPro" id="IPR051781">
    <property type="entry name" value="Metallo-dep_Hydrolase"/>
</dbReference>
<dbReference type="PANTHER" id="PTHR43135:SF3">
    <property type="entry name" value="ALPHA-D-RIBOSE 1-METHYLPHOSPHONATE 5-TRIPHOSPHATE DIPHOSPHATASE"/>
    <property type="match status" value="1"/>
</dbReference>
<gene>
    <name evidence="1" type="ORF">KP78_04790</name>
</gene>